<dbReference type="InterPro" id="IPR000159">
    <property type="entry name" value="RA_dom"/>
</dbReference>
<feature type="domain" description="Ras-associating" evidence="2">
    <location>
        <begin position="418"/>
        <end position="517"/>
    </location>
</feature>
<evidence type="ECO:0000313" key="3">
    <source>
        <dbReference type="EMBL" id="CAJ0610011.1"/>
    </source>
</evidence>
<reference evidence="3" key="1">
    <citation type="submission" date="2023-07" db="EMBL/GenBank/DDBJ databases">
        <authorList>
            <consortium name="CYATHOMIX"/>
        </authorList>
    </citation>
    <scope>NUCLEOTIDE SEQUENCE</scope>
    <source>
        <strain evidence="3">N/A</strain>
    </source>
</reference>
<protein>
    <recommendedName>
        <fullName evidence="2">Ras-associating domain-containing protein</fullName>
    </recommendedName>
</protein>
<gene>
    <name evidence="3" type="ORF">CYNAS_LOCUS21994</name>
</gene>
<organism evidence="3 4">
    <name type="scientific">Cylicocyclus nassatus</name>
    <name type="common">Nematode worm</name>
    <dbReference type="NCBI Taxonomy" id="53992"/>
    <lineage>
        <taxon>Eukaryota</taxon>
        <taxon>Metazoa</taxon>
        <taxon>Ecdysozoa</taxon>
        <taxon>Nematoda</taxon>
        <taxon>Chromadorea</taxon>
        <taxon>Rhabditida</taxon>
        <taxon>Rhabditina</taxon>
        <taxon>Rhabditomorpha</taxon>
        <taxon>Strongyloidea</taxon>
        <taxon>Strongylidae</taxon>
        <taxon>Cylicocyclus</taxon>
    </lineage>
</organism>
<dbReference type="InterPro" id="IPR039269">
    <property type="entry name" value="ANKFN1"/>
</dbReference>
<keyword evidence="4" id="KW-1185">Reference proteome</keyword>
<dbReference type="GO" id="GO:0061172">
    <property type="term" value="P:regulation of establishment of bipolar cell polarity"/>
    <property type="evidence" value="ECO:0007669"/>
    <property type="project" value="TreeGrafter"/>
</dbReference>
<sequence>MDAVTTMHTALGIDDIGFLHHAPVLCGDCVFLITVRFVGSKERDRLVQTMTLRWLSFDKLLKKKSDSTVISTLITESMNIMNFYESSQITLKKGLYLCYLKLHSSLNTIRVVVPDNLPSMLPFVHIRENPHVTKEEWLWLKAMNFNQRLAPSNSQTSLHSAVSAATQTLLHDLDIDSDLVPGHRLYHAEIIEPSSDISIILILPRAEDVCSAPTGTLAETEPELRRGCNTIPLTAFEMIHLLTYQPEFVAMYCRLATFLEHFIMVSQFQHRQCLLEKDAFVYKTQLECLLEFQKRLDEIWAHSRWITRIASEARDKESRISKNVVPVGMLLTPAPSIDPSKDEPNDIGYHSDQSERTAMRGKSKPPSPKRYSLTDSSMQNYSDIDRLYRKQDLTHKKEELEDKLNASAARSDKEWNQTCKTIAVYPAYDFGLAEDTSVQFAISGNTTSEKIVELVLEELKKLQSDDKKNDLDLLDEKDFCLVAVIGTRERRLKDDFAVARLQNPWNRGKLFVRRRSALLAAVEYGNETPV</sequence>
<dbReference type="SMART" id="SM00314">
    <property type="entry name" value="RA"/>
    <property type="match status" value="1"/>
</dbReference>
<proteinExistence type="predicted"/>
<dbReference type="EMBL" id="CATQJL010000326">
    <property type="protein sequence ID" value="CAJ0610011.1"/>
    <property type="molecule type" value="Genomic_DNA"/>
</dbReference>
<evidence type="ECO:0000313" key="4">
    <source>
        <dbReference type="Proteomes" id="UP001176961"/>
    </source>
</evidence>
<accession>A0AA36MEW4</accession>
<comment type="caution">
    <text evidence="3">The sequence shown here is derived from an EMBL/GenBank/DDBJ whole genome shotgun (WGS) entry which is preliminary data.</text>
</comment>
<dbReference type="PROSITE" id="PS50200">
    <property type="entry name" value="RA"/>
    <property type="match status" value="1"/>
</dbReference>
<dbReference type="GO" id="GO:0007165">
    <property type="term" value="P:signal transduction"/>
    <property type="evidence" value="ECO:0007669"/>
    <property type="project" value="InterPro"/>
</dbReference>
<dbReference type="Proteomes" id="UP001176961">
    <property type="component" value="Unassembled WGS sequence"/>
</dbReference>
<dbReference type="AlphaFoldDB" id="A0AA36MEW4"/>
<name>A0AA36MEW4_CYLNA</name>
<dbReference type="GO" id="GO:0000132">
    <property type="term" value="P:establishment of mitotic spindle orientation"/>
    <property type="evidence" value="ECO:0007669"/>
    <property type="project" value="TreeGrafter"/>
</dbReference>
<evidence type="ECO:0000256" key="1">
    <source>
        <dbReference type="SAM" id="MobiDB-lite"/>
    </source>
</evidence>
<dbReference type="GO" id="GO:0005819">
    <property type="term" value="C:spindle"/>
    <property type="evidence" value="ECO:0007669"/>
    <property type="project" value="TreeGrafter"/>
</dbReference>
<feature type="region of interest" description="Disordered" evidence="1">
    <location>
        <begin position="332"/>
        <end position="376"/>
    </location>
</feature>
<dbReference type="PANTHER" id="PTHR21437:SF1">
    <property type="entry name" value="WIDE AWAKE"/>
    <property type="match status" value="1"/>
</dbReference>
<evidence type="ECO:0000259" key="2">
    <source>
        <dbReference type="PROSITE" id="PS50200"/>
    </source>
</evidence>
<dbReference type="PANTHER" id="PTHR21437">
    <property type="entry name" value="WIDE AWAKE"/>
    <property type="match status" value="1"/>
</dbReference>